<keyword evidence="1" id="KW-0560">Oxidoreductase</keyword>
<proteinExistence type="predicted"/>
<accession>A0A9Q0V4J0</accession>
<dbReference type="AlphaFoldDB" id="A0A9Q0V4J0"/>
<dbReference type="OrthoDB" id="1937743at2759"/>
<dbReference type="PANTHER" id="PTHR35510">
    <property type="entry name" value="DBH-LIKE MONOOXYGENASE"/>
    <property type="match status" value="1"/>
</dbReference>
<evidence type="ECO:0000313" key="1">
    <source>
        <dbReference type="EMBL" id="KAJ6742009.1"/>
    </source>
</evidence>
<keyword evidence="2" id="KW-1185">Reference proteome</keyword>
<organism evidence="1 2">
    <name type="scientific">Salix viminalis</name>
    <name type="common">Common osier</name>
    <name type="synonym">Basket willow</name>
    <dbReference type="NCBI Taxonomy" id="40686"/>
    <lineage>
        <taxon>Eukaryota</taxon>
        <taxon>Viridiplantae</taxon>
        <taxon>Streptophyta</taxon>
        <taxon>Embryophyta</taxon>
        <taxon>Tracheophyta</taxon>
        <taxon>Spermatophyta</taxon>
        <taxon>Magnoliopsida</taxon>
        <taxon>eudicotyledons</taxon>
        <taxon>Gunneridae</taxon>
        <taxon>Pentapetalae</taxon>
        <taxon>rosids</taxon>
        <taxon>fabids</taxon>
        <taxon>Malpighiales</taxon>
        <taxon>Salicaceae</taxon>
        <taxon>Saliceae</taxon>
        <taxon>Salix</taxon>
    </lineage>
</organism>
<keyword evidence="1" id="KW-0503">Monooxygenase</keyword>
<name>A0A9Q0V4J0_SALVM</name>
<dbReference type="EMBL" id="JAPFFL010000002">
    <property type="protein sequence ID" value="KAJ6742009.1"/>
    <property type="molecule type" value="Genomic_DNA"/>
</dbReference>
<protein>
    <submittedName>
        <fullName evidence="1">DBH-LIKE MONOOXYGENASE</fullName>
    </submittedName>
</protein>
<reference evidence="1" key="2">
    <citation type="journal article" date="2023" name="Int. J. Mol. Sci.">
        <title>De Novo Assembly and Annotation of 11 Diverse Shrub Willow (Salix) Genomes Reveals Novel Gene Organization in Sex-Linked Regions.</title>
        <authorList>
            <person name="Hyden B."/>
            <person name="Feng K."/>
            <person name="Yates T.B."/>
            <person name="Jawdy S."/>
            <person name="Cereghino C."/>
            <person name="Smart L.B."/>
            <person name="Muchero W."/>
        </authorList>
    </citation>
    <scope>NUCLEOTIDE SEQUENCE [LARGE SCALE GENOMIC DNA]</scope>
    <source>
        <tissue evidence="1">Shoot tip</tissue>
    </source>
</reference>
<reference evidence="1" key="1">
    <citation type="submission" date="2022-11" db="EMBL/GenBank/DDBJ databases">
        <authorList>
            <person name="Hyden B.L."/>
            <person name="Feng K."/>
            <person name="Yates T."/>
            <person name="Jawdy S."/>
            <person name="Smart L.B."/>
            <person name="Muchero W."/>
        </authorList>
    </citation>
    <scope>NUCLEOTIDE SEQUENCE</scope>
    <source>
        <tissue evidence="1">Shoot tip</tissue>
    </source>
</reference>
<gene>
    <name evidence="1" type="ORF">OIU85_016127</name>
</gene>
<comment type="caution">
    <text evidence="1">The sequence shown here is derived from an EMBL/GenBank/DDBJ whole genome shotgun (WGS) entry which is preliminary data.</text>
</comment>
<dbReference type="PANTHER" id="PTHR35510:SF1">
    <property type="entry name" value="DBH-LIKE MONOOXYGENASE"/>
    <property type="match status" value="1"/>
</dbReference>
<sequence length="323" mass="35509">MLSGSLQKPIENSPLLSSSLLSYNHTQSKVKHRRYKGTAQNIKQFGQTMAGVSPFLPSSSSMKMLKRKEVDEVSDDFSDFSLSSPARKIRRLVLGADLPPIIEEEEGSAFPAGFVEEEERNGSLIGRKKQGVQIEELITPESSSSAPPTSDNEERAIVLFKPVNNLPLLHHSPNDFSVSLDPNIISGFKNQFLWSSQSGQVKSPEDEAGVRRDYSMAVVPWVPSQAQPAFAMTDNNASAPQTEGVVELMDFEEMGEATMDIEEDNGINNYSESLELGKAQGKQAFGFGGLRAGSDGFPQWPQQHCMMPQIAQNANPTPITWFQ</sequence>
<dbReference type="GO" id="GO:0004497">
    <property type="term" value="F:monooxygenase activity"/>
    <property type="evidence" value="ECO:0007669"/>
    <property type="project" value="UniProtKB-KW"/>
</dbReference>
<evidence type="ECO:0000313" key="2">
    <source>
        <dbReference type="Proteomes" id="UP001151529"/>
    </source>
</evidence>
<dbReference type="Proteomes" id="UP001151529">
    <property type="component" value="Chromosome 6"/>
</dbReference>